<keyword evidence="6" id="KW-0276">Fatty acid metabolism</keyword>
<dbReference type="InterPro" id="IPR029058">
    <property type="entry name" value="AB_hydrolase_fold"/>
</dbReference>
<accession>A0A5C3QPB2</accession>
<dbReference type="EMBL" id="ML178820">
    <property type="protein sequence ID" value="TFL03672.1"/>
    <property type="molecule type" value="Genomic_DNA"/>
</dbReference>
<dbReference type="STRING" id="1884261.A0A5C3QPB2"/>
<comment type="similarity">
    <text evidence="1">Belongs to the AB hydrolase superfamily. AB hydrolase 2 family.</text>
</comment>
<comment type="function">
    <text evidence="7">Hydrolyzes fatty acids from S-acylated cysteine residues in proteins with a strong preference for palmitoylated G-alpha proteins over other acyl substrates. Mediates the deacylation of G-alpha proteins such as GPA1 in vivo, but has weak or no activity toward palmitoylated Ras proteins. Has weak lysophospholipase activity in vitro; however such activity may not exist in vivo.</text>
</comment>
<feature type="domain" description="Phospholipase/carboxylesterase/thioesterase" evidence="10">
    <location>
        <begin position="17"/>
        <end position="232"/>
    </location>
</feature>
<protein>
    <recommendedName>
        <fullName evidence="3">Acyl-protein thioesterase 1</fullName>
        <ecNumber evidence="2">3.1.2.22</ecNumber>
    </recommendedName>
    <alternativeName>
        <fullName evidence="8">Palmitoyl-protein hydrolase</fullName>
    </alternativeName>
</protein>
<sequence length="235" mass="26200">MTFDFCSEPGDVNVPTQIITPEQTHDFSIIFIHGLGQSNLTWKLVVQEAFAPALPSVKWILPQAPSDQPAAYYHGECRPSWFEISELPPTQDPNEDCQQIKNSVSAIEDLILGEVHAGMDPKRIFLVGFSQGAALALIVALSTLYELGGVVSLSGWIPHRARPLLMSTTMPILWCHGLSDDEIPYSYAQEAVAYLRSRLGISTRTLTFKEYEDLEHTIRTDELEDVVSWLSRVLG</sequence>
<dbReference type="InterPro" id="IPR003140">
    <property type="entry name" value="PLipase/COase/thioEstase"/>
</dbReference>
<keyword evidence="4" id="KW-0719">Serine esterase</keyword>
<dbReference type="EC" id="3.1.2.22" evidence="2"/>
<gene>
    <name evidence="11" type="ORF">BDV98DRAFT_545795</name>
</gene>
<evidence type="ECO:0000256" key="3">
    <source>
        <dbReference type="ARBA" id="ARBA00014923"/>
    </source>
</evidence>
<keyword evidence="5" id="KW-0378">Hydrolase</keyword>
<evidence type="ECO:0000256" key="7">
    <source>
        <dbReference type="ARBA" id="ARBA00029392"/>
    </source>
</evidence>
<dbReference type="GO" id="GO:0006631">
    <property type="term" value="P:fatty acid metabolic process"/>
    <property type="evidence" value="ECO:0007669"/>
    <property type="project" value="UniProtKB-KW"/>
</dbReference>
<evidence type="ECO:0000259" key="10">
    <source>
        <dbReference type="Pfam" id="PF02230"/>
    </source>
</evidence>
<evidence type="ECO:0000256" key="9">
    <source>
        <dbReference type="ARBA" id="ARBA00047337"/>
    </source>
</evidence>
<dbReference type="Gene3D" id="3.40.50.1820">
    <property type="entry name" value="alpha/beta hydrolase"/>
    <property type="match status" value="1"/>
</dbReference>
<dbReference type="GO" id="GO:0005737">
    <property type="term" value="C:cytoplasm"/>
    <property type="evidence" value="ECO:0007669"/>
    <property type="project" value="TreeGrafter"/>
</dbReference>
<evidence type="ECO:0000256" key="5">
    <source>
        <dbReference type="ARBA" id="ARBA00022801"/>
    </source>
</evidence>
<dbReference type="OrthoDB" id="2418081at2759"/>
<name>A0A5C3QPB2_9AGAR</name>
<organism evidence="11 12">
    <name type="scientific">Pterulicium gracile</name>
    <dbReference type="NCBI Taxonomy" id="1884261"/>
    <lineage>
        <taxon>Eukaryota</taxon>
        <taxon>Fungi</taxon>
        <taxon>Dikarya</taxon>
        <taxon>Basidiomycota</taxon>
        <taxon>Agaricomycotina</taxon>
        <taxon>Agaricomycetes</taxon>
        <taxon>Agaricomycetidae</taxon>
        <taxon>Agaricales</taxon>
        <taxon>Pleurotineae</taxon>
        <taxon>Pterulaceae</taxon>
        <taxon>Pterulicium</taxon>
    </lineage>
</organism>
<evidence type="ECO:0000256" key="1">
    <source>
        <dbReference type="ARBA" id="ARBA00006499"/>
    </source>
</evidence>
<dbReference type="GO" id="GO:0008474">
    <property type="term" value="F:palmitoyl-(protein) hydrolase activity"/>
    <property type="evidence" value="ECO:0007669"/>
    <property type="project" value="UniProtKB-EC"/>
</dbReference>
<dbReference type="PANTHER" id="PTHR10655:SF17">
    <property type="entry name" value="LYSOPHOSPHOLIPASE-LIKE PROTEIN 1"/>
    <property type="match status" value="1"/>
</dbReference>
<evidence type="ECO:0000313" key="12">
    <source>
        <dbReference type="Proteomes" id="UP000305067"/>
    </source>
</evidence>
<keyword evidence="6" id="KW-0443">Lipid metabolism</keyword>
<dbReference type="SUPFAM" id="SSF53474">
    <property type="entry name" value="alpha/beta-Hydrolases"/>
    <property type="match status" value="1"/>
</dbReference>
<dbReference type="Proteomes" id="UP000305067">
    <property type="component" value="Unassembled WGS sequence"/>
</dbReference>
<evidence type="ECO:0000313" key="11">
    <source>
        <dbReference type="EMBL" id="TFL03672.1"/>
    </source>
</evidence>
<dbReference type="InterPro" id="IPR050565">
    <property type="entry name" value="LYPA1-2/EST-like"/>
</dbReference>
<keyword evidence="12" id="KW-1185">Reference proteome</keyword>
<evidence type="ECO:0000256" key="8">
    <source>
        <dbReference type="ARBA" id="ARBA00031195"/>
    </source>
</evidence>
<proteinExistence type="inferred from homology"/>
<dbReference type="PANTHER" id="PTHR10655">
    <property type="entry name" value="LYSOPHOSPHOLIPASE-RELATED"/>
    <property type="match status" value="1"/>
</dbReference>
<dbReference type="Pfam" id="PF02230">
    <property type="entry name" value="Abhydrolase_2"/>
    <property type="match status" value="1"/>
</dbReference>
<evidence type="ECO:0000256" key="2">
    <source>
        <dbReference type="ARBA" id="ARBA00012423"/>
    </source>
</evidence>
<dbReference type="GO" id="GO:0052689">
    <property type="term" value="F:carboxylic ester hydrolase activity"/>
    <property type="evidence" value="ECO:0007669"/>
    <property type="project" value="UniProtKB-KW"/>
</dbReference>
<dbReference type="AlphaFoldDB" id="A0A5C3QPB2"/>
<comment type="catalytic activity">
    <reaction evidence="9">
        <text>S-hexadecanoyl-L-cysteinyl-[protein] + H2O = L-cysteinyl-[protein] + hexadecanoate + H(+)</text>
        <dbReference type="Rhea" id="RHEA:19233"/>
        <dbReference type="Rhea" id="RHEA-COMP:10131"/>
        <dbReference type="Rhea" id="RHEA-COMP:11032"/>
        <dbReference type="ChEBI" id="CHEBI:7896"/>
        <dbReference type="ChEBI" id="CHEBI:15377"/>
        <dbReference type="ChEBI" id="CHEBI:15378"/>
        <dbReference type="ChEBI" id="CHEBI:29950"/>
        <dbReference type="ChEBI" id="CHEBI:74151"/>
        <dbReference type="EC" id="3.1.2.22"/>
    </reaction>
</comment>
<evidence type="ECO:0000256" key="4">
    <source>
        <dbReference type="ARBA" id="ARBA00022487"/>
    </source>
</evidence>
<evidence type="ECO:0000256" key="6">
    <source>
        <dbReference type="ARBA" id="ARBA00022832"/>
    </source>
</evidence>
<reference evidence="11 12" key="1">
    <citation type="journal article" date="2019" name="Nat. Ecol. Evol.">
        <title>Megaphylogeny resolves global patterns of mushroom evolution.</title>
        <authorList>
            <person name="Varga T."/>
            <person name="Krizsan K."/>
            <person name="Foldi C."/>
            <person name="Dima B."/>
            <person name="Sanchez-Garcia M."/>
            <person name="Sanchez-Ramirez S."/>
            <person name="Szollosi G.J."/>
            <person name="Szarkandi J.G."/>
            <person name="Papp V."/>
            <person name="Albert L."/>
            <person name="Andreopoulos W."/>
            <person name="Angelini C."/>
            <person name="Antonin V."/>
            <person name="Barry K.W."/>
            <person name="Bougher N.L."/>
            <person name="Buchanan P."/>
            <person name="Buyck B."/>
            <person name="Bense V."/>
            <person name="Catcheside P."/>
            <person name="Chovatia M."/>
            <person name="Cooper J."/>
            <person name="Damon W."/>
            <person name="Desjardin D."/>
            <person name="Finy P."/>
            <person name="Geml J."/>
            <person name="Haridas S."/>
            <person name="Hughes K."/>
            <person name="Justo A."/>
            <person name="Karasinski D."/>
            <person name="Kautmanova I."/>
            <person name="Kiss B."/>
            <person name="Kocsube S."/>
            <person name="Kotiranta H."/>
            <person name="LaButti K.M."/>
            <person name="Lechner B.E."/>
            <person name="Liimatainen K."/>
            <person name="Lipzen A."/>
            <person name="Lukacs Z."/>
            <person name="Mihaltcheva S."/>
            <person name="Morgado L.N."/>
            <person name="Niskanen T."/>
            <person name="Noordeloos M.E."/>
            <person name="Ohm R.A."/>
            <person name="Ortiz-Santana B."/>
            <person name="Ovrebo C."/>
            <person name="Racz N."/>
            <person name="Riley R."/>
            <person name="Savchenko A."/>
            <person name="Shiryaev A."/>
            <person name="Soop K."/>
            <person name="Spirin V."/>
            <person name="Szebenyi C."/>
            <person name="Tomsovsky M."/>
            <person name="Tulloss R.E."/>
            <person name="Uehling J."/>
            <person name="Grigoriev I.V."/>
            <person name="Vagvolgyi C."/>
            <person name="Papp T."/>
            <person name="Martin F.M."/>
            <person name="Miettinen O."/>
            <person name="Hibbett D.S."/>
            <person name="Nagy L.G."/>
        </authorList>
    </citation>
    <scope>NUCLEOTIDE SEQUENCE [LARGE SCALE GENOMIC DNA]</scope>
    <source>
        <strain evidence="11 12">CBS 309.79</strain>
    </source>
</reference>